<sequence length="281" mass="31371">MPDHPVIPVSVIIVTKGEGAFLSPTLAALSGFDQIIVVDSGGDADTFSVAQSFGADTVAYTWDGAYPKKRQWCLDHVTLAHDWVFFVDADEIVTPDLTRAIADLFVSGAPDADGYFVRGRYVWGGRVLRFGLTNNKLALFNRHAFMFPVVDDLGLPGMGEIEGHYQPVAKKSGARIGVLSPMLTHDAATDPARWYERHERYAQWEAGMNARNAWPVDPVAGRHRLKRIFRALPARGVVAFLYCYVWRCGFLDGWAGFDFARARGWYYHRIAALSRRAFNAQ</sequence>
<dbReference type="AlphaFoldDB" id="G2KSA9"/>
<dbReference type="Pfam" id="PF00535">
    <property type="entry name" value="Glycos_transf_2"/>
    <property type="match status" value="1"/>
</dbReference>
<dbReference type="PANTHER" id="PTHR43630:SF2">
    <property type="entry name" value="GLYCOSYLTRANSFERASE"/>
    <property type="match status" value="1"/>
</dbReference>
<dbReference type="PANTHER" id="PTHR43630">
    <property type="entry name" value="POLY-BETA-1,6-N-ACETYL-D-GLUCOSAMINE SYNTHASE"/>
    <property type="match status" value="1"/>
</dbReference>
<keyword evidence="4" id="KW-1185">Reference proteome</keyword>
<dbReference type="InterPro" id="IPR029044">
    <property type="entry name" value="Nucleotide-diphossugar_trans"/>
</dbReference>
<protein>
    <submittedName>
        <fullName evidence="3">Glycosyl transferase 2 family protein</fullName>
    </submittedName>
</protein>
<dbReference type="CDD" id="cd02511">
    <property type="entry name" value="Beta4Glucosyltransferase"/>
    <property type="match status" value="1"/>
</dbReference>
<dbReference type="InterPro" id="IPR001173">
    <property type="entry name" value="Glyco_trans_2-like"/>
</dbReference>
<evidence type="ECO:0000313" key="4">
    <source>
        <dbReference type="Proteomes" id="UP000009286"/>
    </source>
</evidence>
<gene>
    <name evidence="3" type="ordered locus">MICA_449</name>
</gene>
<dbReference type="KEGG" id="mai:MICA_449"/>
<dbReference type="SUPFAM" id="SSF53448">
    <property type="entry name" value="Nucleotide-diphospho-sugar transferases"/>
    <property type="match status" value="1"/>
</dbReference>
<reference evidence="3 4" key="1">
    <citation type="journal article" date="2011" name="BMC Genomics">
        <title>Genomic insights into an obligate epibiotic bacterial predator: Micavibrio aeruginosavorus ARL-13.</title>
        <authorList>
            <person name="Wang Z."/>
            <person name="Kadouri D."/>
            <person name="Wu M."/>
        </authorList>
    </citation>
    <scope>NUCLEOTIDE SEQUENCE [LARGE SCALE GENOMIC DNA]</scope>
    <source>
        <strain evidence="3 4">ARL-13</strain>
    </source>
</reference>
<dbReference type="EMBL" id="CP002382">
    <property type="protein sequence ID" value="AEP08792.1"/>
    <property type="molecule type" value="Genomic_DNA"/>
</dbReference>
<evidence type="ECO:0000256" key="1">
    <source>
        <dbReference type="ARBA" id="ARBA00038494"/>
    </source>
</evidence>
<keyword evidence="3" id="KW-0808">Transferase</keyword>
<organism evidence="3 4">
    <name type="scientific">Micavibrio aeruginosavorus (strain ARL-13)</name>
    <dbReference type="NCBI Taxonomy" id="856793"/>
    <lineage>
        <taxon>Bacteria</taxon>
        <taxon>Pseudomonadati</taxon>
        <taxon>Bdellovibrionota</taxon>
        <taxon>Bdellovibrionia</taxon>
        <taxon>Bdellovibrionales</taxon>
        <taxon>Pseudobdellovibrionaceae</taxon>
        <taxon>Micavibrio</taxon>
    </lineage>
</organism>
<dbReference type="Gene3D" id="3.90.550.10">
    <property type="entry name" value="Spore Coat Polysaccharide Biosynthesis Protein SpsA, Chain A"/>
    <property type="match status" value="1"/>
</dbReference>
<name>G2KSA9_MICAA</name>
<dbReference type="OrthoDB" id="9815923at2"/>
<dbReference type="GO" id="GO:0016740">
    <property type="term" value="F:transferase activity"/>
    <property type="evidence" value="ECO:0007669"/>
    <property type="project" value="UniProtKB-KW"/>
</dbReference>
<evidence type="ECO:0000313" key="3">
    <source>
        <dbReference type="EMBL" id="AEP08792.1"/>
    </source>
</evidence>
<comment type="similarity">
    <text evidence="1">Belongs to the glycosyltransferase 2 family. WaaE/KdtX subfamily.</text>
</comment>
<feature type="domain" description="Glycosyltransferase 2-like" evidence="2">
    <location>
        <begin position="10"/>
        <end position="109"/>
    </location>
</feature>
<dbReference type="RefSeq" id="WP_014102015.1">
    <property type="nucleotide sequence ID" value="NC_016026.1"/>
</dbReference>
<accession>G2KSA9</accession>
<dbReference type="HOGENOM" id="CLU_065962_0_0_5"/>
<dbReference type="Proteomes" id="UP000009286">
    <property type="component" value="Chromosome"/>
</dbReference>
<proteinExistence type="inferred from homology"/>
<dbReference type="STRING" id="856793.MICA_449"/>
<evidence type="ECO:0000259" key="2">
    <source>
        <dbReference type="Pfam" id="PF00535"/>
    </source>
</evidence>
<dbReference type="eggNOG" id="COG0463">
    <property type="taxonomic scope" value="Bacteria"/>
</dbReference>